<evidence type="ECO:0000313" key="2">
    <source>
        <dbReference type="Proteomes" id="UP000596742"/>
    </source>
</evidence>
<evidence type="ECO:0000313" key="1">
    <source>
        <dbReference type="EMBL" id="VDI36420.1"/>
    </source>
</evidence>
<proteinExistence type="predicted"/>
<gene>
    <name evidence="1" type="ORF">MGAL_10B017006</name>
</gene>
<sequence>MDAESVRTNFNEIKSSYNINFELKEEQIEVAVAALQKRNVVCLLPTGFGKT</sequence>
<accession>A0A8B6EMI9</accession>
<dbReference type="AlphaFoldDB" id="A0A8B6EMI9"/>
<reference evidence="1" key="1">
    <citation type="submission" date="2018-11" db="EMBL/GenBank/DDBJ databases">
        <authorList>
            <person name="Alioto T."/>
            <person name="Alioto T."/>
        </authorList>
    </citation>
    <scope>NUCLEOTIDE SEQUENCE</scope>
</reference>
<dbReference type="OrthoDB" id="10040197at2759"/>
<dbReference type="InterPro" id="IPR027417">
    <property type="entry name" value="P-loop_NTPase"/>
</dbReference>
<name>A0A8B6EMI9_MYTGA</name>
<dbReference type="Proteomes" id="UP000596742">
    <property type="component" value="Unassembled WGS sequence"/>
</dbReference>
<dbReference type="EMBL" id="UYJE01005332">
    <property type="protein sequence ID" value="VDI36420.1"/>
    <property type="molecule type" value="Genomic_DNA"/>
</dbReference>
<feature type="non-terminal residue" evidence="1">
    <location>
        <position position="51"/>
    </location>
</feature>
<protein>
    <submittedName>
        <fullName evidence="1">Uncharacterized protein</fullName>
    </submittedName>
</protein>
<organism evidence="1 2">
    <name type="scientific">Mytilus galloprovincialis</name>
    <name type="common">Mediterranean mussel</name>
    <dbReference type="NCBI Taxonomy" id="29158"/>
    <lineage>
        <taxon>Eukaryota</taxon>
        <taxon>Metazoa</taxon>
        <taxon>Spiralia</taxon>
        <taxon>Lophotrochozoa</taxon>
        <taxon>Mollusca</taxon>
        <taxon>Bivalvia</taxon>
        <taxon>Autobranchia</taxon>
        <taxon>Pteriomorphia</taxon>
        <taxon>Mytilida</taxon>
        <taxon>Mytiloidea</taxon>
        <taxon>Mytilidae</taxon>
        <taxon>Mytilinae</taxon>
        <taxon>Mytilus</taxon>
    </lineage>
</organism>
<dbReference type="SUPFAM" id="SSF52540">
    <property type="entry name" value="P-loop containing nucleoside triphosphate hydrolases"/>
    <property type="match status" value="1"/>
</dbReference>
<dbReference type="Gene3D" id="3.40.50.300">
    <property type="entry name" value="P-loop containing nucleotide triphosphate hydrolases"/>
    <property type="match status" value="1"/>
</dbReference>
<comment type="caution">
    <text evidence="1">The sequence shown here is derived from an EMBL/GenBank/DDBJ whole genome shotgun (WGS) entry which is preliminary data.</text>
</comment>
<keyword evidence="2" id="KW-1185">Reference proteome</keyword>